<keyword evidence="2" id="KW-0677">Repeat</keyword>
<keyword evidence="10" id="KW-1185">Reference proteome</keyword>
<dbReference type="AlphaFoldDB" id="A0A9Q5HSX2"/>
<keyword evidence="4" id="KW-0862">Zinc</keyword>
<evidence type="ECO:0000256" key="3">
    <source>
        <dbReference type="ARBA" id="ARBA00022771"/>
    </source>
</evidence>
<dbReference type="PROSITE" id="PS00028">
    <property type="entry name" value="ZINC_FINGER_C2H2_1"/>
    <property type="match status" value="2"/>
</dbReference>
<dbReference type="Gene3D" id="3.30.160.60">
    <property type="entry name" value="Classic Zinc Finger"/>
    <property type="match status" value="1"/>
</dbReference>
<feature type="region of interest" description="Disordered" evidence="7">
    <location>
        <begin position="54"/>
        <end position="73"/>
    </location>
</feature>
<dbReference type="InterPro" id="IPR036236">
    <property type="entry name" value="Znf_C2H2_sf"/>
</dbReference>
<dbReference type="GO" id="GO:0005667">
    <property type="term" value="C:transcription regulator complex"/>
    <property type="evidence" value="ECO:0007669"/>
    <property type="project" value="TreeGrafter"/>
</dbReference>
<dbReference type="Proteomes" id="UP000757232">
    <property type="component" value="Unassembled WGS sequence"/>
</dbReference>
<keyword evidence="5" id="KW-0539">Nucleus</keyword>
<dbReference type="GO" id="GO:0008270">
    <property type="term" value="F:zinc ion binding"/>
    <property type="evidence" value="ECO:0007669"/>
    <property type="project" value="UniProtKB-KW"/>
</dbReference>
<dbReference type="GO" id="GO:0000978">
    <property type="term" value="F:RNA polymerase II cis-regulatory region sequence-specific DNA binding"/>
    <property type="evidence" value="ECO:0007669"/>
    <property type="project" value="TreeGrafter"/>
</dbReference>
<evidence type="ECO:0000256" key="4">
    <source>
        <dbReference type="ARBA" id="ARBA00022833"/>
    </source>
</evidence>
<evidence type="ECO:0000313" key="9">
    <source>
        <dbReference type="EMBL" id="OCB85407.1"/>
    </source>
</evidence>
<protein>
    <recommendedName>
        <fullName evidence="8">C2H2-type domain-containing protein</fullName>
    </recommendedName>
</protein>
<dbReference type="GO" id="GO:0000981">
    <property type="term" value="F:DNA-binding transcription factor activity, RNA polymerase II-specific"/>
    <property type="evidence" value="ECO:0007669"/>
    <property type="project" value="TreeGrafter"/>
</dbReference>
<dbReference type="GO" id="GO:0031519">
    <property type="term" value="C:PcG protein complex"/>
    <property type="evidence" value="ECO:0007669"/>
    <property type="project" value="TreeGrafter"/>
</dbReference>
<gene>
    <name evidence="9" type="ORF">A7U60_g7416</name>
</gene>
<dbReference type="SMART" id="SM00355">
    <property type="entry name" value="ZnF_C2H2"/>
    <property type="match status" value="2"/>
</dbReference>
<feature type="domain" description="C2H2-type" evidence="8">
    <location>
        <begin position="441"/>
        <end position="468"/>
    </location>
</feature>
<keyword evidence="1" id="KW-0479">Metal-binding</keyword>
<evidence type="ECO:0000256" key="7">
    <source>
        <dbReference type="SAM" id="MobiDB-lite"/>
    </source>
</evidence>
<evidence type="ECO:0000259" key="8">
    <source>
        <dbReference type="PROSITE" id="PS50157"/>
    </source>
</evidence>
<dbReference type="GO" id="GO:0000785">
    <property type="term" value="C:chromatin"/>
    <property type="evidence" value="ECO:0007669"/>
    <property type="project" value="TreeGrafter"/>
</dbReference>
<dbReference type="OrthoDB" id="8922241at2759"/>
<comment type="caution">
    <text evidence="9">The sequence shown here is derived from an EMBL/GenBank/DDBJ whole genome shotgun (WGS) entry which is preliminary data.</text>
</comment>
<sequence length="537" mass="60113">MSTRRSPSLKDDSDQSLKREQALHRSLRECTTRRLTHYNPCNVDHVHNAPTLTSRVQWSNGRSPARSPSDKVTVHAANDAIAVERDVSMSPVQSEIDELAQSDDDDQPPESSRPSTGTSSHLHPSSALRANESVGDRGCSSPSFSDSSDTERRQPNFPGNRDIIDSRFLSTSPSPPTQHSAELETPSPMSDVGNCWPSENGKPSSSLGLHLNTIDRPLLRDERIVRVGSWRTESTMQDRLYNHNQGQYGVSSAYDSPRPSYLHYSPSISSSSAPPSPPPVLPPIHHLNATLPVNTGNTPGVMHWRFRESLDARHVKKSKSGRDYPDEYTNFRSATASPQSLPPLLPHIKMMAQPYPPSRPLPGIMPVSVAPPMPSAANPTRDKNAWKDYAQLVTNENEETQFRCVWPTGYTGEMTDHCGYTAKRHLVKRHIETRHLQFKDHICPYCGKAFPQRVSLMIHVNRHTGAKPHPCRYVDCDKTFSDPARRHKHMVEAHGYNPQGPRKRHRTVDSYHTNKNFESLAPWTAKGEDQKDAVAKS</sequence>
<evidence type="ECO:0000256" key="6">
    <source>
        <dbReference type="PROSITE-ProRule" id="PRU00042"/>
    </source>
</evidence>
<accession>A0A9Q5HSX2</accession>
<feature type="compositionally biased region" description="Basic and acidic residues" evidence="7">
    <location>
        <begin position="8"/>
        <end position="20"/>
    </location>
</feature>
<dbReference type="SUPFAM" id="SSF57667">
    <property type="entry name" value="beta-beta-alpha zinc fingers"/>
    <property type="match status" value="1"/>
</dbReference>
<keyword evidence="3 6" id="KW-0863">Zinc-finger</keyword>
<feature type="region of interest" description="Disordered" evidence="7">
    <location>
        <begin position="100"/>
        <end position="210"/>
    </location>
</feature>
<name>A0A9Q5HSX2_SANBA</name>
<evidence type="ECO:0000256" key="2">
    <source>
        <dbReference type="ARBA" id="ARBA00022737"/>
    </source>
</evidence>
<evidence type="ECO:0000256" key="5">
    <source>
        <dbReference type="ARBA" id="ARBA00023242"/>
    </source>
</evidence>
<dbReference type="InterPro" id="IPR013087">
    <property type="entry name" value="Znf_C2H2_type"/>
</dbReference>
<dbReference type="EMBL" id="LNZH02000209">
    <property type="protein sequence ID" value="OCB85407.1"/>
    <property type="molecule type" value="Genomic_DNA"/>
</dbReference>
<proteinExistence type="predicted"/>
<dbReference type="PANTHER" id="PTHR14003:SF23">
    <property type="entry name" value="ZINC FINGER PROTEIN 143"/>
    <property type="match status" value="1"/>
</dbReference>
<organism evidence="9 10">
    <name type="scientific">Sanghuangporus baumii</name>
    <name type="common">Phellinus baumii</name>
    <dbReference type="NCBI Taxonomy" id="108892"/>
    <lineage>
        <taxon>Eukaryota</taxon>
        <taxon>Fungi</taxon>
        <taxon>Dikarya</taxon>
        <taxon>Basidiomycota</taxon>
        <taxon>Agaricomycotina</taxon>
        <taxon>Agaricomycetes</taxon>
        <taxon>Hymenochaetales</taxon>
        <taxon>Hymenochaetaceae</taxon>
        <taxon>Sanghuangporus</taxon>
    </lineage>
</organism>
<evidence type="ECO:0000313" key="10">
    <source>
        <dbReference type="Proteomes" id="UP000757232"/>
    </source>
</evidence>
<reference evidence="9" key="1">
    <citation type="submission" date="2016-06" db="EMBL/GenBank/DDBJ databases">
        <title>Draft Genome sequence of the fungus Inonotus baumii.</title>
        <authorList>
            <person name="Zhu H."/>
            <person name="Lin W."/>
        </authorList>
    </citation>
    <scope>NUCLEOTIDE SEQUENCE</scope>
    <source>
        <strain evidence="9">821</strain>
    </source>
</reference>
<dbReference type="PROSITE" id="PS50157">
    <property type="entry name" value="ZINC_FINGER_C2H2_2"/>
    <property type="match status" value="1"/>
</dbReference>
<evidence type="ECO:0000256" key="1">
    <source>
        <dbReference type="ARBA" id="ARBA00022723"/>
    </source>
</evidence>
<feature type="compositionally biased region" description="Polar residues" evidence="7">
    <location>
        <begin position="168"/>
        <end position="180"/>
    </location>
</feature>
<feature type="region of interest" description="Disordered" evidence="7">
    <location>
        <begin position="1"/>
        <end position="20"/>
    </location>
</feature>
<dbReference type="PANTHER" id="PTHR14003">
    <property type="entry name" value="TRANSCRIPTIONAL REPRESSOR PROTEIN YY"/>
    <property type="match status" value="1"/>
</dbReference>